<keyword evidence="7" id="KW-0677">Repeat</keyword>
<dbReference type="Gene3D" id="3.40.50.10140">
    <property type="entry name" value="Toll/interleukin-1 receptor homology (TIR) domain"/>
    <property type="match status" value="1"/>
</dbReference>
<dbReference type="Proteomes" id="UP001105220">
    <property type="component" value="Unplaced"/>
</dbReference>
<feature type="domain" description="TIR" evidence="14">
    <location>
        <begin position="667"/>
        <end position="807"/>
    </location>
</feature>
<evidence type="ECO:0000256" key="2">
    <source>
        <dbReference type="ARBA" id="ARBA00009634"/>
    </source>
</evidence>
<dbReference type="InterPro" id="IPR000157">
    <property type="entry name" value="TIR_dom"/>
</dbReference>
<dbReference type="EnsemblMetazoa" id="ACON006974-RA">
    <property type="protein sequence ID" value="ACON006974-PA"/>
    <property type="gene ID" value="ACON006974"/>
</dbReference>
<dbReference type="InterPro" id="IPR035897">
    <property type="entry name" value="Toll_tir_struct_dom_sf"/>
</dbReference>
<dbReference type="Gene3D" id="3.80.10.10">
    <property type="entry name" value="Ribonuclease Inhibitor"/>
    <property type="match status" value="2"/>
</dbReference>
<keyword evidence="9 13" id="KW-1133">Transmembrane helix</keyword>
<dbReference type="PROSITE" id="PS50104">
    <property type="entry name" value="TIR"/>
    <property type="match status" value="1"/>
</dbReference>
<keyword evidence="3" id="KW-0399">Innate immunity</keyword>
<evidence type="ECO:0000256" key="1">
    <source>
        <dbReference type="ARBA" id="ARBA00004479"/>
    </source>
</evidence>
<proteinExistence type="inferred from homology"/>
<name>A0A6E8VSK6_ANOCL</name>
<feature type="transmembrane region" description="Helical" evidence="13">
    <location>
        <begin position="607"/>
        <end position="631"/>
    </location>
</feature>
<keyword evidence="10 13" id="KW-0472">Membrane</keyword>
<evidence type="ECO:0000259" key="14">
    <source>
        <dbReference type="PROSITE" id="PS50104"/>
    </source>
</evidence>
<dbReference type="SMART" id="SM00255">
    <property type="entry name" value="TIR"/>
    <property type="match status" value="1"/>
</dbReference>
<evidence type="ECO:0000256" key="5">
    <source>
        <dbReference type="ARBA" id="ARBA00022692"/>
    </source>
</evidence>
<keyword evidence="6" id="KW-0732">Signal</keyword>
<dbReference type="VEuPathDB" id="VectorBase:ACON2_040805"/>
<evidence type="ECO:0000256" key="6">
    <source>
        <dbReference type="ARBA" id="ARBA00022729"/>
    </source>
</evidence>
<evidence type="ECO:0000256" key="8">
    <source>
        <dbReference type="ARBA" id="ARBA00022859"/>
    </source>
</evidence>
<dbReference type="AlphaFoldDB" id="A0A6E8VSK6"/>
<dbReference type="GO" id="GO:0007165">
    <property type="term" value="P:signal transduction"/>
    <property type="evidence" value="ECO:0007669"/>
    <property type="project" value="InterPro"/>
</dbReference>
<comment type="similarity">
    <text evidence="2">Belongs to the Toll-like receptor family.</text>
</comment>
<protein>
    <submittedName>
        <fullName evidence="15">TIR domain-containing protein</fullName>
    </submittedName>
</protein>
<keyword evidence="5 13" id="KW-0812">Transmembrane</keyword>
<evidence type="ECO:0000256" key="12">
    <source>
        <dbReference type="ARBA" id="ARBA00023180"/>
    </source>
</evidence>
<reference evidence="15" key="2">
    <citation type="submission" date="2020-05" db="UniProtKB">
        <authorList>
            <consortium name="EnsemblMetazoa"/>
        </authorList>
    </citation>
    <scope>IDENTIFICATION</scope>
    <source>
        <strain evidence="15">Ngousso</strain>
    </source>
</reference>
<dbReference type="PROSITE" id="PS51450">
    <property type="entry name" value="LRR"/>
    <property type="match status" value="1"/>
</dbReference>
<dbReference type="InterPro" id="IPR032675">
    <property type="entry name" value="LRR_dom_sf"/>
</dbReference>
<evidence type="ECO:0000256" key="9">
    <source>
        <dbReference type="ARBA" id="ARBA00022989"/>
    </source>
</evidence>
<evidence type="ECO:0000313" key="16">
    <source>
        <dbReference type="Proteomes" id="UP001105220"/>
    </source>
</evidence>
<dbReference type="SMART" id="SM00369">
    <property type="entry name" value="LRR_TYP"/>
    <property type="match status" value="7"/>
</dbReference>
<dbReference type="FunFam" id="3.40.50.10140:FF:000001">
    <property type="entry name" value="Toll-like receptor 2"/>
    <property type="match status" value="1"/>
</dbReference>
<dbReference type="InterPro" id="IPR003591">
    <property type="entry name" value="Leu-rich_rpt_typical-subtyp"/>
</dbReference>
<keyword evidence="4" id="KW-0433">Leucine-rich repeat</keyword>
<dbReference type="SUPFAM" id="SSF52058">
    <property type="entry name" value="L domain-like"/>
    <property type="match status" value="1"/>
</dbReference>
<keyword evidence="11" id="KW-0675">Receptor</keyword>
<sequence>MLRVPPLVAYQRFVRQVGSGIERMEIAEFYCRNVAVLLPVLLVLLLVVLPSANNRKARSVGSVAAAAAPPTDPSDCDLLGCGGIYECYGNGWVNYLPYRAGERYNIPLSAFHTGASTQQGQPECLLGTANNYLPWVTEDGRLTVRPGPHALDLSSLRLSDHGVQSLVQGVSALIPLEEVLHLSIARNELTLVPSPTLKKFQNVRLLSLSGNFFTEFSNDTAEHNRLPLLTKLRVLDMRNCSLRTLPEAFFRNVNLEYLFLSHNRITTLPAEIFYPLRSLLHLDLSNMDTRRTGEERIENPFMKLIAGVDLHQDIFFPLISLVFLDLSNTRLEYQAFIALRSVQRRVKYVSYCNIGLPAIVDYLFVSKKIAMLDISYNVGVAQSLHSASFTLLADSLEVLYFKDSMVQQLNWLVPLQRLRVLNLRGNILRMLQRESFANLTHLEQLDLSYNYISAWNQQILTTTTALQSVNLRNNSIVILTTDMLYDFSRLSAMGLGGNTIQCSCNYVKFLRNILHNRTDVAGAYTISAEPLIVGRRGSGTISNKLSLQHVQLFDYEESEYLCMNFTSNQKLDPLELQDCMIPEDELINSNIPEEGEDEPAHAKNHTLVYILVSVAVSFLILTGVGLFYYWFHIKYFFKIMKNSAVLSFFNDEKLYLDKSGLLKEADFHYDVFVSYSNADRSWVLDHLLPNMEGVSQINLCLHERDFEVGYGILENIISCMDRSRCLMLIVSESFLLSHWCQFEMHLAQHRLLETRRDELILVLLEDIPRRKCPKTLSYLLKTKTYIKWPTKSVHEQALFWKRLHKTLLTSKA</sequence>
<evidence type="ECO:0000313" key="15">
    <source>
        <dbReference type="EnsemblMetazoa" id="ACON006974-PA"/>
    </source>
</evidence>
<dbReference type="PANTHER" id="PTHR24365:SF530">
    <property type="entry name" value="MSTPROX-RELATED"/>
    <property type="match status" value="1"/>
</dbReference>
<dbReference type="SUPFAM" id="SSF52200">
    <property type="entry name" value="Toll/Interleukin receptor TIR domain"/>
    <property type="match status" value="1"/>
</dbReference>
<keyword evidence="8" id="KW-0391">Immunity</keyword>
<dbReference type="Pfam" id="PF01582">
    <property type="entry name" value="TIR"/>
    <property type="match status" value="1"/>
</dbReference>
<dbReference type="Pfam" id="PF13855">
    <property type="entry name" value="LRR_8"/>
    <property type="match status" value="2"/>
</dbReference>
<keyword evidence="12" id="KW-0325">Glycoprotein</keyword>
<evidence type="ECO:0000256" key="4">
    <source>
        <dbReference type="ARBA" id="ARBA00022614"/>
    </source>
</evidence>
<evidence type="ECO:0000256" key="10">
    <source>
        <dbReference type="ARBA" id="ARBA00023136"/>
    </source>
</evidence>
<accession>A0A6E8VSK6</accession>
<reference key="1">
    <citation type="journal article" date="2019" name="Genes (Basel)">
        <title>A High-Quality De novo Genome Assembly from a Single Mosquito Using PacBio Sequencing.</title>
        <authorList>
            <person name="Kingan S.B."/>
            <person name="Heaton H."/>
            <person name="Cudini J."/>
            <person name="Lambert C.C."/>
            <person name="Baybayan P."/>
            <person name="Galvin B.D."/>
            <person name="Durbin R."/>
            <person name="Korlach J."/>
            <person name="Lawniczak M.K.N."/>
        </authorList>
    </citation>
    <scope>NUCLEOTIDE SEQUENCE [LARGE SCALE GENOMIC DNA]</scope>
    <source>
        <strain>Mali-NIH</strain>
    </source>
</reference>
<keyword evidence="16" id="KW-1185">Reference proteome</keyword>
<dbReference type="PANTHER" id="PTHR24365">
    <property type="entry name" value="TOLL-LIKE RECEPTOR"/>
    <property type="match status" value="1"/>
</dbReference>
<evidence type="ECO:0000256" key="13">
    <source>
        <dbReference type="SAM" id="Phobius"/>
    </source>
</evidence>
<dbReference type="GO" id="GO:0005886">
    <property type="term" value="C:plasma membrane"/>
    <property type="evidence" value="ECO:0007669"/>
    <property type="project" value="TreeGrafter"/>
</dbReference>
<feature type="transmembrane region" description="Helical" evidence="13">
    <location>
        <begin position="29"/>
        <end position="49"/>
    </location>
</feature>
<dbReference type="VEuPathDB" id="VectorBase:ACON006974"/>
<evidence type="ECO:0000256" key="7">
    <source>
        <dbReference type="ARBA" id="ARBA00022737"/>
    </source>
</evidence>
<comment type="subcellular location">
    <subcellularLocation>
        <location evidence="1">Membrane</location>
        <topology evidence="1">Single-pass type I membrane protein</topology>
    </subcellularLocation>
</comment>
<dbReference type="InterPro" id="IPR001611">
    <property type="entry name" value="Leu-rich_rpt"/>
</dbReference>
<evidence type="ECO:0000256" key="3">
    <source>
        <dbReference type="ARBA" id="ARBA00022588"/>
    </source>
</evidence>
<dbReference type="GO" id="GO:0045087">
    <property type="term" value="P:innate immune response"/>
    <property type="evidence" value="ECO:0007669"/>
    <property type="project" value="UniProtKB-KW"/>
</dbReference>
<dbReference type="GO" id="GO:0038023">
    <property type="term" value="F:signaling receptor activity"/>
    <property type="evidence" value="ECO:0007669"/>
    <property type="project" value="TreeGrafter"/>
</dbReference>
<dbReference type="VEuPathDB" id="VectorBase:ACMO_002849"/>
<evidence type="ECO:0000256" key="11">
    <source>
        <dbReference type="ARBA" id="ARBA00023170"/>
    </source>
</evidence>
<organism evidence="15 16">
    <name type="scientific">Anopheles coluzzii</name>
    <name type="common">African malaria mosquito</name>
    <dbReference type="NCBI Taxonomy" id="1518534"/>
    <lineage>
        <taxon>Eukaryota</taxon>
        <taxon>Metazoa</taxon>
        <taxon>Ecdysozoa</taxon>
        <taxon>Arthropoda</taxon>
        <taxon>Hexapoda</taxon>
        <taxon>Insecta</taxon>
        <taxon>Pterygota</taxon>
        <taxon>Neoptera</taxon>
        <taxon>Endopterygota</taxon>
        <taxon>Diptera</taxon>
        <taxon>Nematocera</taxon>
        <taxon>Culicoidea</taxon>
        <taxon>Culicidae</taxon>
        <taxon>Anophelinae</taxon>
        <taxon>Anopheles</taxon>
    </lineage>
</organism>